<name>A0A3S5AL19_9PLAT</name>
<gene>
    <name evidence="1" type="ORF">PXEA_LOCUS25513</name>
</gene>
<proteinExistence type="predicted"/>
<keyword evidence="2" id="KW-1185">Reference proteome</keyword>
<organism evidence="1 2">
    <name type="scientific">Protopolystoma xenopodis</name>
    <dbReference type="NCBI Taxonomy" id="117903"/>
    <lineage>
        <taxon>Eukaryota</taxon>
        <taxon>Metazoa</taxon>
        <taxon>Spiralia</taxon>
        <taxon>Lophotrochozoa</taxon>
        <taxon>Platyhelminthes</taxon>
        <taxon>Monogenea</taxon>
        <taxon>Polyopisthocotylea</taxon>
        <taxon>Polystomatidea</taxon>
        <taxon>Polystomatidae</taxon>
        <taxon>Protopolystoma</taxon>
    </lineage>
</organism>
<dbReference type="AlphaFoldDB" id="A0A3S5AL19"/>
<accession>A0A3S5AL19</accession>
<dbReference type="Proteomes" id="UP000784294">
    <property type="component" value="Unassembled WGS sequence"/>
</dbReference>
<evidence type="ECO:0000313" key="1">
    <source>
        <dbReference type="EMBL" id="VEL32073.1"/>
    </source>
</evidence>
<comment type="caution">
    <text evidence="1">The sequence shown here is derived from an EMBL/GenBank/DDBJ whole genome shotgun (WGS) entry which is preliminary data.</text>
</comment>
<protein>
    <submittedName>
        <fullName evidence="1">Uncharacterized protein</fullName>
    </submittedName>
</protein>
<dbReference type="EMBL" id="CAAALY010129899">
    <property type="protein sequence ID" value="VEL32073.1"/>
    <property type="molecule type" value="Genomic_DNA"/>
</dbReference>
<sequence length="59" mass="6786">MNVNIDAHSSIAELEESVFRCKHMFLAASDKSESQRQKLMDVLIELRRFLHNAKVGILD</sequence>
<reference evidence="1" key="1">
    <citation type="submission" date="2018-11" db="EMBL/GenBank/DDBJ databases">
        <authorList>
            <consortium name="Pathogen Informatics"/>
        </authorList>
    </citation>
    <scope>NUCLEOTIDE SEQUENCE</scope>
</reference>
<evidence type="ECO:0000313" key="2">
    <source>
        <dbReference type="Proteomes" id="UP000784294"/>
    </source>
</evidence>